<gene>
    <name evidence="1" type="ORF">CSSPJE1EN2_LOCUS9196</name>
</gene>
<evidence type="ECO:0000313" key="1">
    <source>
        <dbReference type="EMBL" id="CAK9866201.1"/>
    </source>
</evidence>
<sequence length="164" mass="19102">MCPKSMKEPPDLIPTYQMIKMSLKRVALNDVVIEKLQEATKRANTIMTHGLHFLKLYLLHCYETGLPFPKLDKEFVKEVLKVPAKLGRPAGEKDASTKRVLRDLYDQHYKPYVRKEVPYTHLNMVIDYMAIEVITMYENNIKARFVDTWNVSLTCPGAKRMRSL</sequence>
<evidence type="ECO:0000313" key="2">
    <source>
        <dbReference type="Proteomes" id="UP001497522"/>
    </source>
</evidence>
<organism evidence="1 2">
    <name type="scientific">Sphagnum jensenii</name>
    <dbReference type="NCBI Taxonomy" id="128206"/>
    <lineage>
        <taxon>Eukaryota</taxon>
        <taxon>Viridiplantae</taxon>
        <taxon>Streptophyta</taxon>
        <taxon>Embryophyta</taxon>
        <taxon>Bryophyta</taxon>
        <taxon>Sphagnophytina</taxon>
        <taxon>Sphagnopsida</taxon>
        <taxon>Sphagnales</taxon>
        <taxon>Sphagnaceae</taxon>
        <taxon>Sphagnum</taxon>
    </lineage>
</organism>
<dbReference type="EMBL" id="OZ023717">
    <property type="protein sequence ID" value="CAK9866201.1"/>
    <property type="molecule type" value="Genomic_DNA"/>
</dbReference>
<dbReference type="Proteomes" id="UP001497522">
    <property type="component" value="Chromosome 16"/>
</dbReference>
<proteinExistence type="predicted"/>
<reference evidence="1" key="1">
    <citation type="submission" date="2024-03" db="EMBL/GenBank/DDBJ databases">
        <authorList>
            <consortium name="ELIXIR-Norway"/>
            <consortium name="Elixir Norway"/>
        </authorList>
    </citation>
    <scope>NUCLEOTIDE SEQUENCE</scope>
</reference>
<accession>A0ABP1AV42</accession>
<protein>
    <submittedName>
        <fullName evidence="1">Uncharacterized protein</fullName>
    </submittedName>
</protein>
<keyword evidence="2" id="KW-1185">Reference proteome</keyword>
<name>A0ABP1AV42_9BRYO</name>